<dbReference type="AlphaFoldDB" id="A0A0F9Q0R4"/>
<gene>
    <name evidence="1" type="ORF">LCGC14_0832560</name>
</gene>
<proteinExistence type="predicted"/>
<sequence>MLVFTQRHLDALRDIVDVNYVARAVEGLRTESAE</sequence>
<comment type="caution">
    <text evidence="1">The sequence shown here is derived from an EMBL/GenBank/DDBJ whole genome shotgun (WGS) entry which is preliminary data.</text>
</comment>
<name>A0A0F9Q0R4_9ZZZZ</name>
<dbReference type="EMBL" id="LAZR01002395">
    <property type="protein sequence ID" value="KKN30592.1"/>
    <property type="molecule type" value="Genomic_DNA"/>
</dbReference>
<reference evidence="1" key="1">
    <citation type="journal article" date="2015" name="Nature">
        <title>Complex archaea that bridge the gap between prokaryotes and eukaryotes.</title>
        <authorList>
            <person name="Spang A."/>
            <person name="Saw J.H."/>
            <person name="Jorgensen S.L."/>
            <person name="Zaremba-Niedzwiedzka K."/>
            <person name="Martijn J."/>
            <person name="Lind A.E."/>
            <person name="van Eijk R."/>
            <person name="Schleper C."/>
            <person name="Guy L."/>
            <person name="Ettema T.J."/>
        </authorList>
    </citation>
    <scope>NUCLEOTIDE SEQUENCE</scope>
</reference>
<protein>
    <submittedName>
        <fullName evidence="1">Uncharacterized protein</fullName>
    </submittedName>
</protein>
<organism evidence="1">
    <name type="scientific">marine sediment metagenome</name>
    <dbReference type="NCBI Taxonomy" id="412755"/>
    <lineage>
        <taxon>unclassified sequences</taxon>
        <taxon>metagenomes</taxon>
        <taxon>ecological metagenomes</taxon>
    </lineage>
</organism>
<accession>A0A0F9Q0R4</accession>
<evidence type="ECO:0000313" key="1">
    <source>
        <dbReference type="EMBL" id="KKN30592.1"/>
    </source>
</evidence>